<comment type="caution">
    <text evidence="2">The sequence shown here is derived from an EMBL/GenBank/DDBJ whole genome shotgun (WGS) entry which is preliminary data.</text>
</comment>
<feature type="compositionally biased region" description="Basic and acidic residues" evidence="1">
    <location>
        <begin position="101"/>
        <end position="116"/>
    </location>
</feature>
<keyword evidence="3" id="KW-1185">Reference proteome</keyword>
<evidence type="ECO:0000256" key="1">
    <source>
        <dbReference type="SAM" id="MobiDB-lite"/>
    </source>
</evidence>
<dbReference type="EMBL" id="WJXA01000010">
    <property type="protein sequence ID" value="KAF7129440.1"/>
    <property type="molecule type" value="Genomic_DNA"/>
</dbReference>
<dbReference type="Proteomes" id="UP000626092">
    <property type="component" value="Unassembled WGS sequence"/>
</dbReference>
<proteinExistence type="predicted"/>
<accession>A0A834GAJ4</accession>
<name>A0A834GAJ4_RHOSS</name>
<sequence>MKPTEISLRYRRCPPIPSSLSPINHLLSSMKFNGEVGVVAVNFAGANLQEVVFEVLSEIDGPVGFQVKKGLHHVESPTARKRRTKLDASGGTGVSGSTEAGPERSRRNQRRTKLDAFGDSEEDWEERLKGIQDDGGWERKRWRLRMSVDNPCLLQLILNGCQ</sequence>
<evidence type="ECO:0000313" key="3">
    <source>
        <dbReference type="Proteomes" id="UP000626092"/>
    </source>
</evidence>
<reference evidence="2" key="1">
    <citation type="submission" date="2019-11" db="EMBL/GenBank/DDBJ databases">
        <authorList>
            <person name="Liu Y."/>
            <person name="Hou J."/>
            <person name="Li T.-Q."/>
            <person name="Guan C.-H."/>
            <person name="Wu X."/>
            <person name="Wu H.-Z."/>
            <person name="Ling F."/>
            <person name="Zhang R."/>
            <person name="Shi X.-G."/>
            <person name="Ren J.-P."/>
            <person name="Chen E.-F."/>
            <person name="Sun J.-M."/>
        </authorList>
    </citation>
    <scope>NUCLEOTIDE SEQUENCE</scope>
    <source>
        <strain evidence="2">Adult_tree_wgs_1</strain>
        <tissue evidence="2">Leaves</tissue>
    </source>
</reference>
<protein>
    <submittedName>
        <fullName evidence="2">Uncharacterized protein</fullName>
    </submittedName>
</protein>
<dbReference type="AlphaFoldDB" id="A0A834GAJ4"/>
<evidence type="ECO:0000313" key="2">
    <source>
        <dbReference type="EMBL" id="KAF7129440.1"/>
    </source>
</evidence>
<gene>
    <name evidence="2" type="ORF">RHSIM_Rhsim10G0080400</name>
</gene>
<organism evidence="2 3">
    <name type="scientific">Rhododendron simsii</name>
    <name type="common">Sims's rhododendron</name>
    <dbReference type="NCBI Taxonomy" id="118357"/>
    <lineage>
        <taxon>Eukaryota</taxon>
        <taxon>Viridiplantae</taxon>
        <taxon>Streptophyta</taxon>
        <taxon>Embryophyta</taxon>
        <taxon>Tracheophyta</taxon>
        <taxon>Spermatophyta</taxon>
        <taxon>Magnoliopsida</taxon>
        <taxon>eudicotyledons</taxon>
        <taxon>Gunneridae</taxon>
        <taxon>Pentapetalae</taxon>
        <taxon>asterids</taxon>
        <taxon>Ericales</taxon>
        <taxon>Ericaceae</taxon>
        <taxon>Ericoideae</taxon>
        <taxon>Rhodoreae</taxon>
        <taxon>Rhododendron</taxon>
    </lineage>
</organism>
<feature type="region of interest" description="Disordered" evidence="1">
    <location>
        <begin position="74"/>
        <end position="119"/>
    </location>
</feature>